<evidence type="ECO:0000256" key="5">
    <source>
        <dbReference type="PROSITE-ProRule" id="PRU01248"/>
    </source>
</evidence>
<sequence>MERKDKTHVIMYIPQAKAGRIKLFIPYEMIKEREAFKKLNSTYYHFHQKLWSIVNTTENIKKIELLFGAKLCKEASKTSTVIPQVEISETIQSELDRNHQKMILKGFSQATIRNYQSNLIQFFQYFEAVEFREVTKEQIEGFVYYLISKYKISEQKQNQLINAIKCYYEHTLGMPREYYNITRPKKSKDLPDVLSKEEVAAILNYPRNIKHKAILHVLYAAGLRVGEVVRLRVADVRSDDGYLFIKDSKGKKDRHCTLSPLLLDVLREYYRQFKPSYWLFEGQDGGQYTTQSIQRVYRKAVKETKSNPWSTPHTLRHSYATHLMEHGVNIRYIQSSMGHSSTKTTEVYTRVLSINSKTLTSPLDTLYESTRFVKDKPK</sequence>
<evidence type="ECO:0000259" key="7">
    <source>
        <dbReference type="PROSITE" id="PS51900"/>
    </source>
</evidence>
<evidence type="ECO:0000259" key="6">
    <source>
        <dbReference type="PROSITE" id="PS51898"/>
    </source>
</evidence>
<comment type="similarity">
    <text evidence="1">Belongs to the 'phage' integrase family.</text>
</comment>
<dbReference type="InterPro" id="IPR011010">
    <property type="entry name" value="DNA_brk_join_enz"/>
</dbReference>
<dbReference type="Pfam" id="PF00589">
    <property type="entry name" value="Phage_integrase"/>
    <property type="match status" value="1"/>
</dbReference>
<dbReference type="Pfam" id="PF13495">
    <property type="entry name" value="Phage_int_SAM_4"/>
    <property type="match status" value="1"/>
</dbReference>
<dbReference type="GO" id="GO:0006310">
    <property type="term" value="P:DNA recombination"/>
    <property type="evidence" value="ECO:0007669"/>
    <property type="project" value="UniProtKB-KW"/>
</dbReference>
<dbReference type="GO" id="GO:0003677">
    <property type="term" value="F:DNA binding"/>
    <property type="evidence" value="ECO:0007669"/>
    <property type="project" value="UniProtKB-UniRule"/>
</dbReference>
<dbReference type="RefSeq" id="WP_111816790.1">
    <property type="nucleotide sequence ID" value="NZ_CBCRZQ010000010.1"/>
</dbReference>
<evidence type="ECO:0000256" key="1">
    <source>
        <dbReference type="ARBA" id="ARBA00008857"/>
    </source>
</evidence>
<comment type="caution">
    <text evidence="8">The sequence shown here is derived from an EMBL/GenBank/DDBJ whole genome shotgun (WGS) entry which is preliminary data.</text>
</comment>
<feature type="domain" description="Core-binding (CB)" evidence="7">
    <location>
        <begin position="85"/>
        <end position="172"/>
    </location>
</feature>
<keyword evidence="4" id="KW-0233">DNA recombination</keyword>
<feature type="domain" description="Tyr recombinase" evidence="6">
    <location>
        <begin position="189"/>
        <end position="364"/>
    </location>
</feature>
<dbReference type="InterPro" id="IPR010998">
    <property type="entry name" value="Integrase_recombinase_N"/>
</dbReference>
<keyword evidence="3 5" id="KW-0238">DNA-binding</keyword>
<protein>
    <submittedName>
        <fullName evidence="8">Tyrosine-type recombinase/integrase</fullName>
    </submittedName>
</protein>
<organism evidence="8 9">
    <name type="scientific">Aequorivita lipolytica</name>
    <dbReference type="NCBI Taxonomy" id="153267"/>
    <lineage>
        <taxon>Bacteria</taxon>
        <taxon>Pseudomonadati</taxon>
        <taxon>Bacteroidota</taxon>
        <taxon>Flavobacteriia</taxon>
        <taxon>Flavobacteriales</taxon>
        <taxon>Flavobacteriaceae</taxon>
        <taxon>Aequorivita</taxon>
    </lineage>
</organism>
<dbReference type="PANTHER" id="PTHR30349">
    <property type="entry name" value="PHAGE INTEGRASE-RELATED"/>
    <property type="match status" value="1"/>
</dbReference>
<dbReference type="OrthoDB" id="9801717at2"/>
<dbReference type="AlphaFoldDB" id="A0A5C6YN35"/>
<dbReference type="InterPro" id="IPR044068">
    <property type="entry name" value="CB"/>
</dbReference>
<proteinExistence type="inferred from homology"/>
<dbReference type="Gene3D" id="1.10.150.130">
    <property type="match status" value="1"/>
</dbReference>
<reference evidence="8 9" key="1">
    <citation type="submission" date="2019-08" db="EMBL/GenBank/DDBJ databases">
        <title>Genome of Aequorivita lipolytica Y10-2 (type strain).</title>
        <authorList>
            <person name="Bowman J.P."/>
        </authorList>
    </citation>
    <scope>NUCLEOTIDE SEQUENCE [LARGE SCALE GENOMIC DNA]</scope>
    <source>
        <strain evidence="8 9">Y10-2</strain>
    </source>
</reference>
<evidence type="ECO:0000256" key="4">
    <source>
        <dbReference type="ARBA" id="ARBA00023172"/>
    </source>
</evidence>
<dbReference type="GO" id="GO:0015074">
    <property type="term" value="P:DNA integration"/>
    <property type="evidence" value="ECO:0007669"/>
    <property type="project" value="UniProtKB-KW"/>
</dbReference>
<dbReference type="InterPro" id="IPR013762">
    <property type="entry name" value="Integrase-like_cat_sf"/>
</dbReference>
<dbReference type="PANTHER" id="PTHR30349:SF64">
    <property type="entry name" value="PROPHAGE INTEGRASE INTD-RELATED"/>
    <property type="match status" value="1"/>
</dbReference>
<dbReference type="Gene3D" id="1.10.443.10">
    <property type="entry name" value="Intergrase catalytic core"/>
    <property type="match status" value="1"/>
</dbReference>
<dbReference type="Proteomes" id="UP000321945">
    <property type="component" value="Unassembled WGS sequence"/>
</dbReference>
<accession>A0A5C6YN35</accession>
<keyword evidence="9" id="KW-1185">Reference proteome</keyword>
<dbReference type="InterPro" id="IPR050090">
    <property type="entry name" value="Tyrosine_recombinase_XerCD"/>
</dbReference>
<keyword evidence="2" id="KW-0229">DNA integration</keyword>
<evidence type="ECO:0000313" key="9">
    <source>
        <dbReference type="Proteomes" id="UP000321945"/>
    </source>
</evidence>
<name>A0A5C6YN35_9FLAO</name>
<dbReference type="PROSITE" id="PS51898">
    <property type="entry name" value="TYR_RECOMBINASE"/>
    <property type="match status" value="1"/>
</dbReference>
<dbReference type="EMBL" id="VORU01000012">
    <property type="protein sequence ID" value="TXD68282.1"/>
    <property type="molecule type" value="Genomic_DNA"/>
</dbReference>
<evidence type="ECO:0000256" key="2">
    <source>
        <dbReference type="ARBA" id="ARBA00022908"/>
    </source>
</evidence>
<gene>
    <name evidence="8" type="ORF">ESV24_12505</name>
</gene>
<dbReference type="PROSITE" id="PS51900">
    <property type="entry name" value="CB"/>
    <property type="match status" value="1"/>
</dbReference>
<dbReference type="InterPro" id="IPR004107">
    <property type="entry name" value="Integrase_SAM-like_N"/>
</dbReference>
<dbReference type="InterPro" id="IPR002104">
    <property type="entry name" value="Integrase_catalytic"/>
</dbReference>
<dbReference type="SUPFAM" id="SSF56349">
    <property type="entry name" value="DNA breaking-rejoining enzymes"/>
    <property type="match status" value="1"/>
</dbReference>
<evidence type="ECO:0000313" key="8">
    <source>
        <dbReference type="EMBL" id="TXD68282.1"/>
    </source>
</evidence>
<evidence type="ECO:0000256" key="3">
    <source>
        <dbReference type="ARBA" id="ARBA00023125"/>
    </source>
</evidence>